<protein>
    <submittedName>
        <fullName evidence="3">Protein derived from transposon</fullName>
    </submittedName>
</protein>
<comment type="caution">
    <text evidence="3">The sequence shown here is derived from an EMBL/GenBank/DDBJ whole genome shotgun (WGS) entry which is preliminary data.</text>
</comment>
<feature type="compositionally biased region" description="Basic and acidic residues" evidence="1">
    <location>
        <begin position="393"/>
        <end position="414"/>
    </location>
</feature>
<dbReference type="InterPro" id="IPR050863">
    <property type="entry name" value="CenT-Element_Derived"/>
</dbReference>
<reference evidence="3" key="1">
    <citation type="submission" date="2022-08" db="EMBL/GenBank/DDBJ databases">
        <title>Novel sulfate-reducing endosymbionts in the free-living metamonad Anaeramoeba.</title>
        <authorList>
            <person name="Jerlstrom-Hultqvist J."/>
            <person name="Cepicka I."/>
            <person name="Gallot-Lavallee L."/>
            <person name="Salas-Leiva D."/>
            <person name="Curtis B.A."/>
            <person name="Zahonova K."/>
            <person name="Pipaliya S."/>
            <person name="Dacks J."/>
            <person name="Roger A.J."/>
        </authorList>
    </citation>
    <scope>NUCLEOTIDE SEQUENCE</scope>
    <source>
        <strain evidence="3">Schooner1</strain>
    </source>
</reference>
<accession>A0ABQ8YWX6</accession>
<dbReference type="Pfam" id="PF03184">
    <property type="entry name" value="DDE_1"/>
    <property type="match status" value="1"/>
</dbReference>
<dbReference type="PANTHER" id="PTHR19303">
    <property type="entry name" value="TRANSPOSON"/>
    <property type="match status" value="1"/>
</dbReference>
<dbReference type="Proteomes" id="UP001150062">
    <property type="component" value="Unassembled WGS sequence"/>
</dbReference>
<feature type="compositionally biased region" description="Polar residues" evidence="1">
    <location>
        <begin position="455"/>
        <end position="472"/>
    </location>
</feature>
<evidence type="ECO:0000313" key="3">
    <source>
        <dbReference type="EMBL" id="KAJ6249112.1"/>
    </source>
</evidence>
<name>A0ABQ8YWX6_9EUKA</name>
<feature type="region of interest" description="Disordered" evidence="1">
    <location>
        <begin position="503"/>
        <end position="537"/>
    </location>
</feature>
<sequence>MDETSLRINNSRRIKVLTTAEKLKAFRRKGAKGAHMSAVVTISAGGELLPTYLILPVKSVNRSYFECSKLKKFNFGYSKKGFINMTLFEKWAIEVFIPYVLKMRKKLNCKGDRALLILDGYSSRSNPDVLDLFALYNIDCVVIPAHSSHIIQPLDVGVFHSFKSEVAKIKGKKSDYFGIVEHALRFATSPLRINGAFRNAGIFPLNFELLCNKKEVFQSNLLNLISPQQNIPRGGGRFNISEIRRRSNHRKANKNIVQHNRSPQIALNQMSQLLTSFQTTLNTFQSQTLGPIQTQSQTGNNNSSGENLVQNLTTMDQSPIQNRLTQPTTLNQPNFLTNTTPTRNPFDLNEINNNLQQIQSSSLHLHNLTSQDQNNNTIDRSGEFIDPLSLKSQKKEKEGTEKKGGKGVRKEKEKEKRRKNNLYISDDEELKILAEDLLDNLDSDDDDDEDYDDIPNNNQLFSSHQPPSQTLFTPPFLRSQKVQKPQFHHSNYNLVHKKKDQISFNSNSSSIDQRLKEKEIEIVKEKEKGKEKEKEND</sequence>
<keyword evidence="4" id="KW-1185">Reference proteome</keyword>
<feature type="region of interest" description="Disordered" evidence="1">
    <location>
        <begin position="371"/>
        <end position="420"/>
    </location>
</feature>
<feature type="compositionally biased region" description="Acidic residues" evidence="1">
    <location>
        <begin position="440"/>
        <end position="453"/>
    </location>
</feature>
<dbReference type="InterPro" id="IPR004875">
    <property type="entry name" value="DDE_SF_endonuclease_dom"/>
</dbReference>
<feature type="compositionally biased region" description="Polar residues" evidence="1">
    <location>
        <begin position="480"/>
        <end position="491"/>
    </location>
</feature>
<evidence type="ECO:0000313" key="4">
    <source>
        <dbReference type="Proteomes" id="UP001150062"/>
    </source>
</evidence>
<organism evidence="3 4">
    <name type="scientific">Anaeramoeba flamelloides</name>
    <dbReference type="NCBI Taxonomy" id="1746091"/>
    <lineage>
        <taxon>Eukaryota</taxon>
        <taxon>Metamonada</taxon>
        <taxon>Anaeramoebidae</taxon>
        <taxon>Anaeramoeba</taxon>
    </lineage>
</organism>
<evidence type="ECO:0000256" key="1">
    <source>
        <dbReference type="SAM" id="MobiDB-lite"/>
    </source>
</evidence>
<feature type="region of interest" description="Disordered" evidence="1">
    <location>
        <begin position="440"/>
        <end position="491"/>
    </location>
</feature>
<feature type="compositionally biased region" description="Polar residues" evidence="1">
    <location>
        <begin position="324"/>
        <end position="343"/>
    </location>
</feature>
<evidence type="ECO:0000259" key="2">
    <source>
        <dbReference type="Pfam" id="PF03184"/>
    </source>
</evidence>
<feature type="domain" description="DDE-1" evidence="2">
    <location>
        <begin position="40"/>
        <end position="166"/>
    </location>
</feature>
<gene>
    <name evidence="3" type="ORF">M0813_01711</name>
</gene>
<feature type="compositionally biased region" description="Basic and acidic residues" evidence="1">
    <location>
        <begin position="513"/>
        <end position="537"/>
    </location>
</feature>
<proteinExistence type="predicted"/>
<feature type="region of interest" description="Disordered" evidence="1">
    <location>
        <begin position="324"/>
        <end position="344"/>
    </location>
</feature>
<feature type="compositionally biased region" description="Polar residues" evidence="1">
    <location>
        <begin position="503"/>
        <end position="512"/>
    </location>
</feature>
<dbReference type="EMBL" id="JAOAOG010000102">
    <property type="protein sequence ID" value="KAJ6249112.1"/>
    <property type="molecule type" value="Genomic_DNA"/>
</dbReference>